<keyword evidence="3" id="KW-0408">Iron</keyword>
<accession>A0ABN1ZLY5</accession>
<dbReference type="PANTHER" id="PTHR42988:SF2">
    <property type="entry name" value="CYCLIC NUCLEOTIDE PHOSPHODIESTERASE CBUA0032-RELATED"/>
    <property type="match status" value="1"/>
</dbReference>
<dbReference type="InterPro" id="IPR029052">
    <property type="entry name" value="Metallo-depent_PP-like"/>
</dbReference>
<evidence type="ECO:0000256" key="1">
    <source>
        <dbReference type="ARBA" id="ARBA00022723"/>
    </source>
</evidence>
<dbReference type="RefSeq" id="WP_344499628.1">
    <property type="nucleotide sequence ID" value="NZ_BAAAQD010000001.1"/>
</dbReference>
<dbReference type="Proteomes" id="UP001501470">
    <property type="component" value="Unassembled WGS sequence"/>
</dbReference>
<dbReference type="Gene3D" id="3.60.21.10">
    <property type="match status" value="1"/>
</dbReference>
<evidence type="ECO:0000313" key="7">
    <source>
        <dbReference type="Proteomes" id="UP001501470"/>
    </source>
</evidence>
<protein>
    <submittedName>
        <fullName evidence="6">Metallophosphoesterase</fullName>
    </submittedName>
</protein>
<reference evidence="6 7" key="1">
    <citation type="journal article" date="2019" name="Int. J. Syst. Evol. Microbiol.">
        <title>The Global Catalogue of Microorganisms (GCM) 10K type strain sequencing project: providing services to taxonomists for standard genome sequencing and annotation.</title>
        <authorList>
            <consortium name="The Broad Institute Genomics Platform"/>
            <consortium name="The Broad Institute Genome Sequencing Center for Infectious Disease"/>
            <person name="Wu L."/>
            <person name="Ma J."/>
        </authorList>
    </citation>
    <scope>NUCLEOTIDE SEQUENCE [LARGE SCALE GENOMIC DNA]</scope>
    <source>
        <strain evidence="6 7">JCM 15933</strain>
    </source>
</reference>
<dbReference type="EMBL" id="BAAAQD010000001">
    <property type="protein sequence ID" value="GAA1500926.1"/>
    <property type="molecule type" value="Genomic_DNA"/>
</dbReference>
<keyword evidence="7" id="KW-1185">Reference proteome</keyword>
<comment type="caution">
    <text evidence="6">The sequence shown here is derived from an EMBL/GenBank/DDBJ whole genome shotgun (WGS) entry which is preliminary data.</text>
</comment>
<keyword evidence="1" id="KW-0479">Metal-binding</keyword>
<proteinExistence type="inferred from homology"/>
<dbReference type="SUPFAM" id="SSF56300">
    <property type="entry name" value="Metallo-dependent phosphatases"/>
    <property type="match status" value="1"/>
</dbReference>
<dbReference type="PANTHER" id="PTHR42988">
    <property type="entry name" value="PHOSPHOHYDROLASE"/>
    <property type="match status" value="1"/>
</dbReference>
<evidence type="ECO:0000256" key="3">
    <source>
        <dbReference type="ARBA" id="ARBA00023004"/>
    </source>
</evidence>
<evidence type="ECO:0000256" key="2">
    <source>
        <dbReference type="ARBA" id="ARBA00022801"/>
    </source>
</evidence>
<comment type="similarity">
    <text evidence="4">Belongs to the cyclic nucleotide phosphodiesterase class-III family.</text>
</comment>
<keyword evidence="2" id="KW-0378">Hydrolase</keyword>
<organism evidence="6 7">
    <name type="scientific">Dactylosporangium maewongense</name>
    <dbReference type="NCBI Taxonomy" id="634393"/>
    <lineage>
        <taxon>Bacteria</taxon>
        <taxon>Bacillati</taxon>
        <taxon>Actinomycetota</taxon>
        <taxon>Actinomycetes</taxon>
        <taxon>Micromonosporales</taxon>
        <taxon>Micromonosporaceae</taxon>
        <taxon>Dactylosporangium</taxon>
    </lineage>
</organism>
<evidence type="ECO:0000313" key="6">
    <source>
        <dbReference type="EMBL" id="GAA1500926.1"/>
    </source>
</evidence>
<evidence type="ECO:0000256" key="4">
    <source>
        <dbReference type="ARBA" id="ARBA00025742"/>
    </source>
</evidence>
<feature type="domain" description="Calcineurin-like phosphoesterase" evidence="5">
    <location>
        <begin position="3"/>
        <end position="194"/>
    </location>
</feature>
<sequence>MTTIAQISDLHFGRHVPAMAQAVLAELRAAAPALVAVCGDLTQTASDAEFRAVRAFLDELPAPAVVVPGNHDLPGWRVWTRFARPWRSWRRHLGTDPDGLVTWSGDGVTAVGVTTARRWGPHHDWSRGRLDARQIAAVAAAFDGAPGGDLRVLVAHHPFLLTAAGRARGLVGRSGPALRHLRGRADLLLGGHVHLAYSGLVDGLVVAQSGTAFSDRLKGEPNSFNLIEATGDRLTVTARRWSGDRFESGRHNAYIRDNHRWRTIA</sequence>
<dbReference type="InterPro" id="IPR050884">
    <property type="entry name" value="CNP_phosphodiesterase-III"/>
</dbReference>
<dbReference type="Pfam" id="PF00149">
    <property type="entry name" value="Metallophos"/>
    <property type="match status" value="1"/>
</dbReference>
<dbReference type="InterPro" id="IPR004843">
    <property type="entry name" value="Calcineurin-like_PHP"/>
</dbReference>
<gene>
    <name evidence="6" type="ORF">GCM10009827_008350</name>
</gene>
<evidence type="ECO:0000259" key="5">
    <source>
        <dbReference type="Pfam" id="PF00149"/>
    </source>
</evidence>
<name>A0ABN1ZLY5_9ACTN</name>